<evidence type="ECO:0000313" key="8">
    <source>
        <dbReference type="EMBL" id="KAG0474916.1"/>
    </source>
</evidence>
<evidence type="ECO:0000256" key="2">
    <source>
        <dbReference type="ARBA" id="ARBA00022729"/>
    </source>
</evidence>
<dbReference type="InterPro" id="IPR011009">
    <property type="entry name" value="Kinase-like_dom_sf"/>
</dbReference>
<evidence type="ECO:0000313" key="9">
    <source>
        <dbReference type="Proteomes" id="UP000639772"/>
    </source>
</evidence>
<dbReference type="InterPro" id="IPR025287">
    <property type="entry name" value="WAK_GUB"/>
</dbReference>
<dbReference type="Gene3D" id="1.10.510.10">
    <property type="entry name" value="Transferase(Phosphotransferase) domain 1"/>
    <property type="match status" value="1"/>
</dbReference>
<dbReference type="OrthoDB" id="1847747at2759"/>
<dbReference type="SUPFAM" id="SSF56112">
    <property type="entry name" value="Protein kinase-like (PK-like)"/>
    <property type="match status" value="1"/>
</dbReference>
<organism evidence="8 9">
    <name type="scientific">Vanilla planifolia</name>
    <name type="common">Vanilla</name>
    <dbReference type="NCBI Taxonomy" id="51239"/>
    <lineage>
        <taxon>Eukaryota</taxon>
        <taxon>Viridiplantae</taxon>
        <taxon>Streptophyta</taxon>
        <taxon>Embryophyta</taxon>
        <taxon>Tracheophyta</taxon>
        <taxon>Spermatophyta</taxon>
        <taxon>Magnoliopsida</taxon>
        <taxon>Liliopsida</taxon>
        <taxon>Asparagales</taxon>
        <taxon>Orchidaceae</taxon>
        <taxon>Vanilloideae</taxon>
        <taxon>Vanilleae</taxon>
        <taxon>Vanilla</taxon>
    </lineage>
</organism>
<dbReference type="Proteomes" id="UP000639772">
    <property type="component" value="Chromosome 7"/>
</dbReference>
<dbReference type="GO" id="GO:0016020">
    <property type="term" value="C:membrane"/>
    <property type="evidence" value="ECO:0007669"/>
    <property type="project" value="UniProtKB-SubCell"/>
</dbReference>
<evidence type="ECO:0000256" key="6">
    <source>
        <dbReference type="SAM" id="SignalP"/>
    </source>
</evidence>
<accession>A0A835QPT2</accession>
<feature type="domain" description="Protein kinase" evidence="7">
    <location>
        <begin position="354"/>
        <end position="638"/>
    </location>
</feature>
<keyword evidence="4" id="KW-0067">ATP-binding</keyword>
<reference evidence="8 9" key="1">
    <citation type="journal article" date="2020" name="Nat. Food">
        <title>A phased Vanilla planifolia genome enables genetic improvement of flavour and production.</title>
        <authorList>
            <person name="Hasing T."/>
            <person name="Tang H."/>
            <person name="Brym M."/>
            <person name="Khazi F."/>
            <person name="Huang T."/>
            <person name="Chambers A.H."/>
        </authorList>
    </citation>
    <scope>NUCLEOTIDE SEQUENCE [LARGE SCALE GENOMIC DNA]</scope>
    <source>
        <tissue evidence="8">Leaf</tissue>
    </source>
</reference>
<dbReference type="Pfam" id="PF13947">
    <property type="entry name" value="GUB_WAK_bind"/>
    <property type="match status" value="1"/>
</dbReference>
<feature type="chain" id="PRO_5032407337" description="Protein kinase domain-containing protein" evidence="6">
    <location>
        <begin position="21"/>
        <end position="638"/>
    </location>
</feature>
<feature type="transmembrane region" description="Helical" evidence="5">
    <location>
        <begin position="293"/>
        <end position="316"/>
    </location>
</feature>
<evidence type="ECO:0000256" key="5">
    <source>
        <dbReference type="SAM" id="Phobius"/>
    </source>
</evidence>
<sequence length="638" mass="69332">MNSISVSIILLLLTAQFSTAASEDGDGDFLFANRCRERCGEISLPYPFHLNSHCGPNVDSFRLSCTQTQSSNSSLYLTLGATDVRVISFLLPSGSLLLDYSSNSSAAAPSPCDRWYADFNRSVDVLRPSSFFAVTTHNVFRLYDCDDSSVCKSGCERLGGADAGCEGVGTYQGCCYPLADGSVWREGQGFSVFAEYGCRGFSSWVSPSHAVGHARQGIEVEWAVPWRFREMVPCAEGAVEVNATGVKGGIRCACGSGLIGDGFALGVGCFKACSEDGHSANACCKRRFCRRKLAAFVGILIASMLVVAAFATWFLLKGSLNRNTSHLDPACLPRILGKARLFSYQELHDATKGFDEEQQLVDSVDGTVTVGVIGDGSLVAVQKIDPGNEENLRQVLDIVEILAQVSHKNIARIIGCCLILNSNLLVVHEFLSHGTLEEHLRRRRGSVLGWQRRLNIATEVANAFAFLHGEISPCLNLCRLKSSEILLDFDFSTKIMGFKLLTSGIGHQSSPDEGGVCNFGWLLLELITGSTMEQISEATLQKIKDGMFDDIVDPWLGFGELLRVQRRQIGRVCGFALRCLGRELGEGQSMVGVAIEFLQLAYDGLEASVKRRPVSEVKFSSSSRLQMIHTSPESVGVL</sequence>
<proteinExistence type="predicted"/>
<dbReference type="SMART" id="SM00219">
    <property type="entry name" value="TyrKc"/>
    <property type="match status" value="1"/>
</dbReference>
<dbReference type="PROSITE" id="PS50011">
    <property type="entry name" value="PROTEIN_KINASE_DOM"/>
    <property type="match status" value="1"/>
</dbReference>
<dbReference type="EMBL" id="JADCNM010000007">
    <property type="protein sequence ID" value="KAG0474916.1"/>
    <property type="molecule type" value="Genomic_DNA"/>
</dbReference>
<dbReference type="PANTHER" id="PTHR46008">
    <property type="entry name" value="LEAF RUST 10 DISEASE-RESISTANCE LOCUS RECEPTOR-LIKE PROTEIN KINASE-LIKE 1.4"/>
    <property type="match status" value="1"/>
</dbReference>
<keyword evidence="5" id="KW-0812">Transmembrane</keyword>
<name>A0A835QPT2_VANPL</name>
<keyword evidence="2 6" id="KW-0732">Signal</keyword>
<evidence type="ECO:0000259" key="7">
    <source>
        <dbReference type="PROSITE" id="PS50011"/>
    </source>
</evidence>
<dbReference type="AlphaFoldDB" id="A0A835QPT2"/>
<keyword evidence="5" id="KW-1133">Transmembrane helix</keyword>
<evidence type="ECO:0000256" key="1">
    <source>
        <dbReference type="ARBA" id="ARBA00004167"/>
    </source>
</evidence>
<dbReference type="PANTHER" id="PTHR46008:SF2">
    <property type="entry name" value="LEAF RUST 10 DISEASE-RESISTANCE LOCUS RECEPTOR-LIKE PROTEIN KINASE-LIKE 1.4"/>
    <property type="match status" value="1"/>
</dbReference>
<dbReference type="GO" id="GO:0004713">
    <property type="term" value="F:protein tyrosine kinase activity"/>
    <property type="evidence" value="ECO:0007669"/>
    <property type="project" value="InterPro"/>
</dbReference>
<feature type="signal peptide" evidence="6">
    <location>
        <begin position="1"/>
        <end position="20"/>
    </location>
</feature>
<keyword evidence="5" id="KW-0472">Membrane</keyword>
<dbReference type="Gene3D" id="3.30.200.20">
    <property type="entry name" value="Phosphorylase Kinase, domain 1"/>
    <property type="match status" value="1"/>
</dbReference>
<dbReference type="InterPro" id="IPR001245">
    <property type="entry name" value="Ser-Thr/Tyr_kinase_cat_dom"/>
</dbReference>
<dbReference type="Pfam" id="PF07714">
    <property type="entry name" value="PK_Tyr_Ser-Thr"/>
    <property type="match status" value="1"/>
</dbReference>
<keyword evidence="3" id="KW-0547">Nucleotide-binding</keyword>
<dbReference type="InterPro" id="IPR020635">
    <property type="entry name" value="Tyr_kinase_cat_dom"/>
</dbReference>
<dbReference type="GO" id="GO:0030247">
    <property type="term" value="F:polysaccharide binding"/>
    <property type="evidence" value="ECO:0007669"/>
    <property type="project" value="InterPro"/>
</dbReference>
<dbReference type="InterPro" id="IPR000719">
    <property type="entry name" value="Prot_kinase_dom"/>
</dbReference>
<dbReference type="GO" id="GO:0005524">
    <property type="term" value="F:ATP binding"/>
    <property type="evidence" value="ECO:0007669"/>
    <property type="project" value="UniProtKB-KW"/>
</dbReference>
<evidence type="ECO:0000256" key="4">
    <source>
        <dbReference type="ARBA" id="ARBA00022840"/>
    </source>
</evidence>
<comment type="caution">
    <text evidence="8">The sequence shown here is derived from an EMBL/GenBank/DDBJ whole genome shotgun (WGS) entry which is preliminary data.</text>
</comment>
<evidence type="ECO:0000256" key="3">
    <source>
        <dbReference type="ARBA" id="ARBA00022741"/>
    </source>
</evidence>
<protein>
    <recommendedName>
        <fullName evidence="7">Protein kinase domain-containing protein</fullName>
    </recommendedName>
</protein>
<gene>
    <name evidence="8" type="ORF">HPP92_014602</name>
</gene>
<comment type="subcellular location">
    <subcellularLocation>
        <location evidence="1">Membrane</location>
        <topology evidence="1">Single-pass membrane protein</topology>
    </subcellularLocation>
</comment>